<feature type="domain" description="Major facilitator superfamily (MFS) profile" evidence="7">
    <location>
        <begin position="1"/>
        <end position="254"/>
    </location>
</feature>
<dbReference type="InterPro" id="IPR036259">
    <property type="entry name" value="MFS_trans_sf"/>
</dbReference>
<evidence type="ECO:0000256" key="6">
    <source>
        <dbReference type="SAM" id="Phobius"/>
    </source>
</evidence>
<feature type="transmembrane region" description="Helical" evidence="6">
    <location>
        <begin position="106"/>
        <end position="126"/>
    </location>
</feature>
<comment type="caution">
    <text evidence="8">The sequence shown here is derived from an EMBL/GenBank/DDBJ whole genome shotgun (WGS) entry which is preliminary data.</text>
</comment>
<dbReference type="InterPro" id="IPR011701">
    <property type="entry name" value="MFS"/>
</dbReference>
<keyword evidence="4 6" id="KW-1133">Transmembrane helix</keyword>
<dbReference type="InterPro" id="IPR020846">
    <property type="entry name" value="MFS_dom"/>
</dbReference>
<dbReference type="Proteomes" id="UP000452141">
    <property type="component" value="Unassembled WGS sequence"/>
</dbReference>
<dbReference type="EMBL" id="VUMW01000009">
    <property type="protein sequence ID" value="MST79739.1"/>
    <property type="molecule type" value="Genomic_DNA"/>
</dbReference>
<evidence type="ECO:0000256" key="3">
    <source>
        <dbReference type="ARBA" id="ARBA00022692"/>
    </source>
</evidence>
<dbReference type="GO" id="GO:0022857">
    <property type="term" value="F:transmembrane transporter activity"/>
    <property type="evidence" value="ECO:0007669"/>
    <property type="project" value="InterPro"/>
</dbReference>
<dbReference type="GO" id="GO:0005886">
    <property type="term" value="C:plasma membrane"/>
    <property type="evidence" value="ECO:0007669"/>
    <property type="project" value="UniProtKB-SubCell"/>
</dbReference>
<organism evidence="8 9">
    <name type="scientific">Lactobacillus equicursoris</name>
    <dbReference type="NCBI Taxonomy" id="420645"/>
    <lineage>
        <taxon>Bacteria</taxon>
        <taxon>Bacillati</taxon>
        <taxon>Bacillota</taxon>
        <taxon>Bacilli</taxon>
        <taxon>Lactobacillales</taxon>
        <taxon>Lactobacillaceae</taxon>
        <taxon>Lactobacillus</taxon>
    </lineage>
</organism>
<dbReference type="PROSITE" id="PS50850">
    <property type="entry name" value="MFS"/>
    <property type="match status" value="1"/>
</dbReference>
<evidence type="ECO:0000256" key="4">
    <source>
        <dbReference type="ARBA" id="ARBA00022989"/>
    </source>
</evidence>
<proteinExistence type="predicted"/>
<feature type="transmembrane region" description="Helical" evidence="6">
    <location>
        <begin position="12"/>
        <end position="36"/>
    </location>
</feature>
<keyword evidence="5 6" id="KW-0472">Membrane</keyword>
<keyword evidence="3 6" id="KW-0812">Transmembrane</keyword>
<sequence length="257" mass="27177">MSPLLSTWIASMGWQGALNILAIIALVVGIPCSFFIKFTPELAGAKPFGHKEQEEDEAGVQQASTKAVLHSAAFWIVTLLMCVLQFPSVANQMFPTYAAAVGFKATVGGFMVTAAMIFDIFLNPLFGSSADKFGAEKASLGWMTVGLVSLILLVVATNAKAAGLAIFAAGLNDIIYVFLGTGITALAQATFGPRAFAKGFSMVGTVSFVVGAFAMPVNNMIAEKFGGFNAVFIFFGILMVVSMILVMIGSKEHFEEK</sequence>
<feature type="transmembrane region" description="Helical" evidence="6">
    <location>
        <begin position="199"/>
        <end position="221"/>
    </location>
</feature>
<feature type="transmembrane region" description="Helical" evidence="6">
    <location>
        <begin position="138"/>
        <end position="156"/>
    </location>
</feature>
<reference evidence="8 9" key="1">
    <citation type="submission" date="2019-08" db="EMBL/GenBank/DDBJ databases">
        <title>In-depth cultivation of the pig gut microbiome towards novel bacterial diversity and tailored functional studies.</title>
        <authorList>
            <person name="Wylensek D."/>
            <person name="Hitch T.C.A."/>
            <person name="Clavel T."/>
        </authorList>
    </citation>
    <scope>NUCLEOTIDE SEQUENCE [LARGE SCALE GENOMIC DNA]</scope>
    <source>
        <strain evidence="8 9">WCA-470BD-2E</strain>
    </source>
</reference>
<evidence type="ECO:0000259" key="7">
    <source>
        <dbReference type="PROSITE" id="PS50850"/>
    </source>
</evidence>
<dbReference type="AlphaFoldDB" id="A0A844FN46"/>
<evidence type="ECO:0000256" key="5">
    <source>
        <dbReference type="ARBA" id="ARBA00023136"/>
    </source>
</evidence>
<accession>A0A844FN46</accession>
<evidence type="ECO:0000313" key="9">
    <source>
        <dbReference type="Proteomes" id="UP000452141"/>
    </source>
</evidence>
<evidence type="ECO:0000256" key="1">
    <source>
        <dbReference type="ARBA" id="ARBA00004651"/>
    </source>
</evidence>
<dbReference type="SUPFAM" id="SSF103473">
    <property type="entry name" value="MFS general substrate transporter"/>
    <property type="match status" value="1"/>
</dbReference>
<name>A0A844FN46_9LACO</name>
<feature type="transmembrane region" description="Helical" evidence="6">
    <location>
        <begin position="227"/>
        <end position="248"/>
    </location>
</feature>
<protein>
    <submittedName>
        <fullName evidence="8">OFA family MFS transporter</fullName>
    </submittedName>
</protein>
<feature type="transmembrane region" description="Helical" evidence="6">
    <location>
        <begin position="162"/>
        <end position="187"/>
    </location>
</feature>
<feature type="transmembrane region" description="Helical" evidence="6">
    <location>
        <begin position="67"/>
        <end position="86"/>
    </location>
</feature>
<dbReference type="Gene3D" id="1.20.1250.20">
    <property type="entry name" value="MFS general substrate transporter like domains"/>
    <property type="match status" value="2"/>
</dbReference>
<dbReference type="Pfam" id="PF07690">
    <property type="entry name" value="MFS_1"/>
    <property type="match status" value="1"/>
</dbReference>
<keyword evidence="2" id="KW-0813">Transport</keyword>
<comment type="subcellular location">
    <subcellularLocation>
        <location evidence="1">Cell membrane</location>
        <topology evidence="1">Multi-pass membrane protein</topology>
    </subcellularLocation>
</comment>
<evidence type="ECO:0000256" key="2">
    <source>
        <dbReference type="ARBA" id="ARBA00022448"/>
    </source>
</evidence>
<evidence type="ECO:0000313" key="8">
    <source>
        <dbReference type="EMBL" id="MST79739.1"/>
    </source>
</evidence>
<gene>
    <name evidence="8" type="ORF">FYJ61_04480</name>
</gene>